<dbReference type="Gene3D" id="3.40.630.30">
    <property type="match status" value="1"/>
</dbReference>
<dbReference type="InterPro" id="IPR000182">
    <property type="entry name" value="GNAT_dom"/>
</dbReference>
<comment type="caution">
    <text evidence="2">The sequence shown here is derived from an EMBL/GenBank/DDBJ whole genome shotgun (WGS) entry which is preliminary data.</text>
</comment>
<dbReference type="OrthoDB" id="9801656at2"/>
<proteinExistence type="predicted"/>
<evidence type="ECO:0000313" key="2">
    <source>
        <dbReference type="EMBL" id="KRG65305.1"/>
    </source>
</evidence>
<keyword evidence="3" id="KW-1185">Reference proteome</keyword>
<dbReference type="PATRIC" id="fig|405446.3.peg.2908"/>
<sequence length="178" mass="19451">MREALLGGRVQLRPWQAGDLDALVEHANDAAVSRGLGTRFPYPYTRADGEAFLGGQVLDLRAPVFALVIDGRAGGGIGVTQGLAERRYGASLGYWLGQRHWGQGIMTAVVGAYVPWVMDTLELARLSAQVMARNPASARVLLKNGFVEEGTERQSVFKDGQLHDMRCFAHIRTWLQSA</sequence>
<dbReference type="GO" id="GO:0016747">
    <property type="term" value="F:acyltransferase activity, transferring groups other than amino-acyl groups"/>
    <property type="evidence" value="ECO:0007669"/>
    <property type="project" value="InterPro"/>
</dbReference>
<feature type="domain" description="N-acetyltransferase" evidence="1">
    <location>
        <begin position="10"/>
        <end position="170"/>
    </location>
</feature>
<reference evidence="2 3" key="1">
    <citation type="submission" date="2015-05" db="EMBL/GenBank/DDBJ databases">
        <title>Genome sequencing and analysis of members of genus Stenotrophomonas.</title>
        <authorList>
            <person name="Patil P.P."/>
            <person name="Midha S."/>
            <person name="Patil P.B."/>
        </authorList>
    </citation>
    <scope>NUCLEOTIDE SEQUENCE [LARGE SCALE GENOMIC DNA]</scope>
    <source>
        <strain evidence="2 3">DSM 18941</strain>
    </source>
</reference>
<dbReference type="PANTHER" id="PTHR43328:SF1">
    <property type="entry name" value="N-ACETYLTRANSFERASE DOMAIN-CONTAINING PROTEIN"/>
    <property type="match status" value="1"/>
</dbReference>
<dbReference type="Pfam" id="PF13302">
    <property type="entry name" value="Acetyltransf_3"/>
    <property type="match status" value="1"/>
</dbReference>
<protein>
    <submittedName>
        <fullName evidence="2">Acetyltransferase</fullName>
    </submittedName>
</protein>
<gene>
    <name evidence="2" type="ORF">ABB27_15755</name>
</gene>
<dbReference type="RefSeq" id="WP_057629770.1">
    <property type="nucleotide sequence ID" value="NZ_LDJJ01000056.1"/>
</dbReference>
<evidence type="ECO:0000259" key="1">
    <source>
        <dbReference type="PROSITE" id="PS51186"/>
    </source>
</evidence>
<dbReference type="Proteomes" id="UP000051863">
    <property type="component" value="Unassembled WGS sequence"/>
</dbReference>
<keyword evidence="2" id="KW-0808">Transferase</keyword>
<name>A0A0R0C6H7_9GAMM</name>
<dbReference type="AlphaFoldDB" id="A0A0R0C6H7"/>
<dbReference type="PANTHER" id="PTHR43328">
    <property type="entry name" value="ACETYLTRANSFERASE-RELATED"/>
    <property type="match status" value="1"/>
</dbReference>
<evidence type="ECO:0000313" key="3">
    <source>
        <dbReference type="Proteomes" id="UP000051863"/>
    </source>
</evidence>
<dbReference type="EMBL" id="LDJJ01000056">
    <property type="protein sequence ID" value="KRG65305.1"/>
    <property type="molecule type" value="Genomic_DNA"/>
</dbReference>
<accession>A0A0R0C6H7</accession>
<dbReference type="InterPro" id="IPR016181">
    <property type="entry name" value="Acyl_CoA_acyltransferase"/>
</dbReference>
<dbReference type="PROSITE" id="PS51186">
    <property type="entry name" value="GNAT"/>
    <property type="match status" value="1"/>
</dbReference>
<dbReference type="SUPFAM" id="SSF55729">
    <property type="entry name" value="Acyl-CoA N-acyltransferases (Nat)"/>
    <property type="match status" value="1"/>
</dbReference>
<organism evidence="2 3">
    <name type="scientific">Stenotrophomonas terrae</name>
    <dbReference type="NCBI Taxonomy" id="405446"/>
    <lineage>
        <taxon>Bacteria</taxon>
        <taxon>Pseudomonadati</taxon>
        <taxon>Pseudomonadota</taxon>
        <taxon>Gammaproteobacteria</taxon>
        <taxon>Lysobacterales</taxon>
        <taxon>Lysobacteraceae</taxon>
        <taxon>Stenotrophomonas</taxon>
    </lineage>
</organism>